<protein>
    <recommendedName>
        <fullName evidence="3">Winged helix DNA-binding domain-containing protein</fullName>
    </recommendedName>
</protein>
<dbReference type="Proteomes" id="UP000741013">
    <property type="component" value="Unassembled WGS sequence"/>
</dbReference>
<dbReference type="PANTHER" id="PTHR38479:SF2">
    <property type="entry name" value="WINGED HELIX DNA-BINDING DOMAIN-CONTAINING PROTEIN"/>
    <property type="match status" value="1"/>
</dbReference>
<comment type="caution">
    <text evidence="1">The sequence shown here is derived from an EMBL/GenBank/DDBJ whole genome shotgun (WGS) entry which is preliminary data.</text>
</comment>
<keyword evidence="2" id="KW-1185">Reference proteome</keyword>
<reference evidence="1 2" key="1">
    <citation type="submission" date="2021-03" db="EMBL/GenBank/DDBJ databases">
        <title>Sequencing the genomes of 1000 actinobacteria strains.</title>
        <authorList>
            <person name="Klenk H.-P."/>
        </authorList>
    </citation>
    <scope>NUCLEOTIDE SEQUENCE [LARGE SCALE GENOMIC DNA]</scope>
    <source>
        <strain evidence="1 2">DSM 45510</strain>
    </source>
</reference>
<dbReference type="InterPro" id="IPR009351">
    <property type="entry name" value="AlkZ-like"/>
</dbReference>
<dbReference type="RefSeq" id="WP_209664346.1">
    <property type="nucleotide sequence ID" value="NZ_JAGGMS010000001.1"/>
</dbReference>
<dbReference type="EMBL" id="JAGGMS010000001">
    <property type="protein sequence ID" value="MBP2180853.1"/>
    <property type="molecule type" value="Genomic_DNA"/>
</dbReference>
<evidence type="ECO:0000313" key="1">
    <source>
        <dbReference type="EMBL" id="MBP2180853.1"/>
    </source>
</evidence>
<sequence>MDRQQVMAYRIAAQGLHRETADPHDLAVFDLGVQDNQRGGPAIALAARLPAPADPGDDRFALLWSHRGAPHLHRRQDLKTLVAGLVPLSEADAQARMNWQRAQVARAGVPAAEALTATAKALRKAVGKTMTKGAASTAVTKLVPDGFSVWCRGCGATHILEQLMRLAAPLAGLELVRDASPATLTPMENRGPVPAKPDVAAATAVMAAYLRLHGPAAPGDAGGFSGTTATVAQDMWPSDLAEVQVDGKKRYLPADALALLENPPEPDVVRLLPPSDPLLQARDRDLLVPEKPRQKEIWKILGNPGALLADGEIAGVWRPKTSGKRLSIAVTSFWPLDPGTQNRVAEEAELVAAARGLTLAKVDW</sequence>
<dbReference type="PANTHER" id="PTHR38479">
    <property type="entry name" value="LMO0824 PROTEIN"/>
    <property type="match status" value="1"/>
</dbReference>
<accession>A0ABS4PNE3</accession>
<organism evidence="1 2">
    <name type="scientific">Amycolatopsis magusensis</name>
    <dbReference type="NCBI Taxonomy" id="882444"/>
    <lineage>
        <taxon>Bacteria</taxon>
        <taxon>Bacillati</taxon>
        <taxon>Actinomycetota</taxon>
        <taxon>Actinomycetes</taxon>
        <taxon>Pseudonocardiales</taxon>
        <taxon>Pseudonocardiaceae</taxon>
        <taxon>Amycolatopsis</taxon>
    </lineage>
</organism>
<name>A0ABS4PNE3_9PSEU</name>
<proteinExistence type="predicted"/>
<dbReference type="Pfam" id="PF06224">
    <property type="entry name" value="AlkZ-like"/>
    <property type="match status" value="1"/>
</dbReference>
<evidence type="ECO:0000313" key="2">
    <source>
        <dbReference type="Proteomes" id="UP000741013"/>
    </source>
</evidence>
<gene>
    <name evidence="1" type="ORF">JOM49_002379</name>
</gene>
<evidence type="ECO:0008006" key="3">
    <source>
        <dbReference type="Google" id="ProtNLM"/>
    </source>
</evidence>